<keyword evidence="1" id="KW-0812">Transmembrane</keyword>
<proteinExistence type="predicted"/>
<name>A0A078QWS7_PHOVU</name>
<protein>
    <submittedName>
        <fullName evidence="2">Uncharacterized protein</fullName>
    </submittedName>
</protein>
<feature type="transmembrane region" description="Helical" evidence="1">
    <location>
        <begin position="6"/>
        <end position="25"/>
    </location>
</feature>
<reference evidence="2 3" key="1">
    <citation type="submission" date="2014-04" db="EMBL/GenBank/DDBJ databases">
        <authorList>
            <person name="Sears C."/>
            <person name="Carroll K."/>
            <person name="Sack B.R."/>
            <person name="Qadri F."/>
            <person name="Myers L.L."/>
            <person name="Chung G.-T."/>
            <person name="Escheverria P."/>
            <person name="Fraser C.M."/>
            <person name="Sadzewicz L."/>
            <person name="Shefchek K.A."/>
            <person name="Tallon L."/>
            <person name="Das S.P."/>
            <person name="Daugherty S."/>
            <person name="Mongodin E.F."/>
        </authorList>
    </citation>
    <scope>NUCLEOTIDE SEQUENCE [LARGE SCALE GENOMIC DNA]</scope>
    <source>
        <strain evidence="3">3775 SL(B) 10 (iv)</strain>
    </source>
</reference>
<evidence type="ECO:0000256" key="1">
    <source>
        <dbReference type="SAM" id="Phobius"/>
    </source>
</evidence>
<gene>
    <name evidence="2" type="ORF">M097_3917</name>
</gene>
<organism evidence="2 3">
    <name type="scientific">Phocaeicola vulgatus str. 3775 SL</name>
    <name type="common">B</name>
    <name type="synonym">iv</name>
    <dbReference type="NCBI Taxonomy" id="1339350"/>
    <lineage>
        <taxon>Bacteria</taxon>
        <taxon>Pseudomonadati</taxon>
        <taxon>Bacteroidota</taxon>
        <taxon>Bacteroidia</taxon>
        <taxon>Bacteroidales</taxon>
        <taxon>Bacteroidaceae</taxon>
        <taxon>Phocaeicola</taxon>
    </lineage>
</organism>
<sequence>MLYTFFSVFHLLLYHIGNITIFRIFNISPFITGKEYTNKTNGLATMP</sequence>
<evidence type="ECO:0000313" key="3">
    <source>
        <dbReference type="Proteomes" id="UP000028134"/>
    </source>
</evidence>
<dbReference type="Proteomes" id="UP000028134">
    <property type="component" value="Unassembled WGS sequence"/>
</dbReference>
<keyword evidence="1" id="KW-0472">Membrane</keyword>
<comment type="caution">
    <text evidence="2">The sequence shown here is derived from an EMBL/GenBank/DDBJ whole genome shotgun (WGS) entry which is preliminary data.</text>
</comment>
<dbReference type="AlphaFoldDB" id="A0A078QWS7"/>
<accession>A0A078QWS7</accession>
<dbReference type="EMBL" id="JNHI01000029">
    <property type="protein sequence ID" value="KDS27560.1"/>
    <property type="molecule type" value="Genomic_DNA"/>
</dbReference>
<keyword evidence="1" id="KW-1133">Transmembrane helix</keyword>
<evidence type="ECO:0000313" key="2">
    <source>
        <dbReference type="EMBL" id="KDS27560.1"/>
    </source>
</evidence>